<dbReference type="GO" id="GO:0006208">
    <property type="term" value="P:pyrimidine nucleobase catabolic process"/>
    <property type="evidence" value="ECO:0007669"/>
    <property type="project" value="TreeGrafter"/>
</dbReference>
<dbReference type="PANTHER" id="PTHR11647:SF1">
    <property type="entry name" value="COLLAPSIN RESPONSE MEDIATOR PROTEIN"/>
    <property type="match status" value="1"/>
</dbReference>
<dbReference type="InterPro" id="IPR050378">
    <property type="entry name" value="Metallo-dep_Hydrolases_sf"/>
</dbReference>
<keyword evidence="2" id="KW-1185">Reference proteome</keyword>
<gene>
    <name evidence="1" type="ORF">QYM36_003334</name>
</gene>
<dbReference type="EMBL" id="JAVRJZ010000005">
    <property type="protein sequence ID" value="KAK2723100.1"/>
    <property type="molecule type" value="Genomic_DNA"/>
</dbReference>
<dbReference type="Gene3D" id="2.30.40.10">
    <property type="entry name" value="Urease, subunit C, domain 1"/>
    <property type="match status" value="1"/>
</dbReference>
<reference evidence="1" key="1">
    <citation type="submission" date="2023-07" db="EMBL/GenBank/DDBJ databases">
        <title>Chromosome-level genome assembly of Artemia franciscana.</title>
        <authorList>
            <person name="Jo E."/>
        </authorList>
    </citation>
    <scope>NUCLEOTIDE SEQUENCE</scope>
    <source>
        <tissue evidence="1">Whole body</tissue>
    </source>
</reference>
<evidence type="ECO:0000313" key="2">
    <source>
        <dbReference type="Proteomes" id="UP001187531"/>
    </source>
</evidence>
<protein>
    <recommendedName>
        <fullName evidence="3">Dihydropyrimidinase</fullName>
    </recommendedName>
</protein>
<evidence type="ECO:0008006" key="3">
    <source>
        <dbReference type="Google" id="ProtNLM"/>
    </source>
</evidence>
<organism evidence="1 2">
    <name type="scientific">Artemia franciscana</name>
    <name type="common">Brine shrimp</name>
    <name type="synonym">Artemia sanfranciscana</name>
    <dbReference type="NCBI Taxonomy" id="6661"/>
    <lineage>
        <taxon>Eukaryota</taxon>
        <taxon>Metazoa</taxon>
        <taxon>Ecdysozoa</taxon>
        <taxon>Arthropoda</taxon>
        <taxon>Crustacea</taxon>
        <taxon>Branchiopoda</taxon>
        <taxon>Anostraca</taxon>
        <taxon>Artemiidae</taxon>
        <taxon>Artemia</taxon>
    </lineage>
</organism>
<dbReference type="AlphaFoldDB" id="A0AA88I352"/>
<accession>A0AA88I352</accession>
<dbReference type="SUPFAM" id="SSF51338">
    <property type="entry name" value="Composite domain of metallo-dependent hydrolases"/>
    <property type="match status" value="1"/>
</dbReference>
<dbReference type="PANTHER" id="PTHR11647">
    <property type="entry name" value="HYDRANTOINASE/DIHYDROPYRIMIDINASE FAMILY MEMBER"/>
    <property type="match status" value="1"/>
</dbReference>
<feature type="non-terminal residue" evidence="1">
    <location>
        <position position="1"/>
    </location>
</feature>
<sequence>MSGRPSSVTPLKKLPVHLQSAQNRLIIKNGKVVNSDSVEDVDIYVEDGIIRQVGNNLIIPGGARVIDARGRYVFP</sequence>
<dbReference type="GO" id="GO:0005829">
    <property type="term" value="C:cytosol"/>
    <property type="evidence" value="ECO:0007669"/>
    <property type="project" value="TreeGrafter"/>
</dbReference>
<name>A0AA88I352_ARTSF</name>
<dbReference type="Proteomes" id="UP001187531">
    <property type="component" value="Unassembled WGS sequence"/>
</dbReference>
<evidence type="ECO:0000313" key="1">
    <source>
        <dbReference type="EMBL" id="KAK2723100.1"/>
    </source>
</evidence>
<comment type="caution">
    <text evidence="1">The sequence shown here is derived from an EMBL/GenBank/DDBJ whole genome shotgun (WGS) entry which is preliminary data.</text>
</comment>
<dbReference type="GO" id="GO:0004157">
    <property type="term" value="F:dihydropyrimidinase activity"/>
    <property type="evidence" value="ECO:0007669"/>
    <property type="project" value="TreeGrafter"/>
</dbReference>
<dbReference type="InterPro" id="IPR011059">
    <property type="entry name" value="Metal-dep_hydrolase_composite"/>
</dbReference>
<proteinExistence type="predicted"/>